<dbReference type="AlphaFoldDB" id="A0A1F4UHC9"/>
<proteinExistence type="predicted"/>
<evidence type="ECO:0000313" key="2">
    <source>
        <dbReference type="Proteomes" id="UP000177434"/>
    </source>
</evidence>
<accession>A0A1F4UHC9</accession>
<evidence type="ECO:0008006" key="3">
    <source>
        <dbReference type="Google" id="ProtNLM"/>
    </source>
</evidence>
<name>A0A1F4UHC9_9BACT</name>
<evidence type="ECO:0000313" key="1">
    <source>
        <dbReference type="EMBL" id="OGC44312.1"/>
    </source>
</evidence>
<gene>
    <name evidence="1" type="ORF">A2400_01135</name>
</gene>
<reference evidence="1 2" key="1">
    <citation type="journal article" date="2016" name="Nat. Commun.">
        <title>Thousands of microbial genomes shed light on interconnected biogeochemical processes in an aquifer system.</title>
        <authorList>
            <person name="Anantharaman K."/>
            <person name="Brown C.T."/>
            <person name="Hug L.A."/>
            <person name="Sharon I."/>
            <person name="Castelle C.J."/>
            <person name="Probst A.J."/>
            <person name="Thomas B.C."/>
            <person name="Singh A."/>
            <person name="Wilkins M.J."/>
            <person name="Karaoz U."/>
            <person name="Brodie E.L."/>
            <person name="Williams K.H."/>
            <person name="Hubbard S.S."/>
            <person name="Banfield J.F."/>
        </authorList>
    </citation>
    <scope>NUCLEOTIDE SEQUENCE [LARGE SCALE GENOMIC DNA]</scope>
</reference>
<sequence length="161" mass="18774">MDNKKKLKDSFNFIVVDDSPYKIEMIKDKIKIFGIEPTIITDEDYAHRTFKKVSETYEENKIPVLFLDEKLGLDILEDGNLIGQYIVENFGEKGGIIFPCSTIFQMQVRRLESSIEDRKEWYIEQVVGLGNREFISNVAEICREYQGYVEKRESNSDIKNG</sequence>
<dbReference type="Proteomes" id="UP000177434">
    <property type="component" value="Unassembled WGS sequence"/>
</dbReference>
<protein>
    <recommendedName>
        <fullName evidence="3">Response regulatory domain-containing protein</fullName>
    </recommendedName>
</protein>
<organism evidence="1 2">
    <name type="scientific">candidate division WS6 bacterium RIFOXYB1_FULL_33_14</name>
    <dbReference type="NCBI Taxonomy" id="1817896"/>
    <lineage>
        <taxon>Bacteria</taxon>
        <taxon>Candidatus Dojkabacteria</taxon>
    </lineage>
</organism>
<dbReference type="EMBL" id="MEUN01000067">
    <property type="protein sequence ID" value="OGC44312.1"/>
    <property type="molecule type" value="Genomic_DNA"/>
</dbReference>
<comment type="caution">
    <text evidence="1">The sequence shown here is derived from an EMBL/GenBank/DDBJ whole genome shotgun (WGS) entry which is preliminary data.</text>
</comment>